<dbReference type="SUPFAM" id="SSF56601">
    <property type="entry name" value="beta-lactamase/transpeptidase-like"/>
    <property type="match status" value="1"/>
</dbReference>
<feature type="binding site" evidence="6">
    <location>
        <position position="167"/>
    </location>
    <ligand>
        <name>substrate</name>
    </ligand>
</feature>
<sequence>MTNDHLLLNWMEESRALVHKGQVADYIPALAQASPDALGITIHPVQGSPLTLGDCDQIFTLQSISKVFTLILALMDRGEEVVFSHVGMEPTGDNFKSILKLELVPPGKPFNPMINAGAITVTSLIGGETPEEKWHRILAFIQHLASDPDIGFNEDVYESEKATANRNRSLGYFLKDVGVLEGKVEEQLDVYFKHCAIEMTCKQLARLAVILANNGLDPDTSRQLIPAKYVRIAKTFMVTCGMYNASGEFAIRVGIPAKSGVSGSILALVPGRMGIGIIGPSLDEKGNSIAGMHMLERMSEAWEFSMF</sequence>
<evidence type="ECO:0000256" key="5">
    <source>
        <dbReference type="ARBA" id="ARBA00049534"/>
    </source>
</evidence>
<keyword evidence="6" id="KW-0007">Acetylation</keyword>
<evidence type="ECO:0000256" key="3">
    <source>
        <dbReference type="ARBA" id="ARBA00012918"/>
    </source>
</evidence>
<evidence type="ECO:0000256" key="4">
    <source>
        <dbReference type="ARBA" id="ARBA00022801"/>
    </source>
</evidence>
<evidence type="ECO:0000256" key="1">
    <source>
        <dbReference type="ARBA" id="ARBA00011076"/>
    </source>
</evidence>
<dbReference type="PANTHER" id="PTHR12544:SF29">
    <property type="entry name" value="GLUTAMINASE"/>
    <property type="match status" value="1"/>
</dbReference>
<dbReference type="InterPro" id="IPR012338">
    <property type="entry name" value="Beta-lactam/transpept-like"/>
</dbReference>
<dbReference type="RefSeq" id="WP_379928286.1">
    <property type="nucleotide sequence ID" value="NZ_JBHUMM010000007.1"/>
</dbReference>
<keyword evidence="4 6" id="KW-0378">Hydrolase</keyword>
<dbReference type="PANTHER" id="PTHR12544">
    <property type="entry name" value="GLUTAMINASE"/>
    <property type="match status" value="1"/>
</dbReference>
<comment type="caution">
    <text evidence="7">The sequence shown here is derived from an EMBL/GenBank/DDBJ whole genome shotgun (WGS) entry which is preliminary data.</text>
</comment>
<comment type="subunit">
    <text evidence="2 6">Homotetramer.</text>
</comment>
<feature type="binding site" evidence="6">
    <location>
        <position position="261"/>
    </location>
    <ligand>
        <name>substrate</name>
    </ligand>
</feature>
<gene>
    <name evidence="6 7" type="primary">glsA</name>
    <name evidence="7" type="ORF">ACFSUC_04470</name>
</gene>
<evidence type="ECO:0000256" key="6">
    <source>
        <dbReference type="HAMAP-Rule" id="MF_00313"/>
    </source>
</evidence>
<dbReference type="GO" id="GO:0004359">
    <property type="term" value="F:glutaminase activity"/>
    <property type="evidence" value="ECO:0007669"/>
    <property type="project" value="UniProtKB-EC"/>
</dbReference>
<feature type="binding site" evidence="6">
    <location>
        <position position="63"/>
    </location>
    <ligand>
        <name>substrate</name>
    </ligand>
</feature>
<comment type="catalytic activity">
    <reaction evidence="5 6">
        <text>L-glutamine + H2O = L-glutamate + NH4(+)</text>
        <dbReference type="Rhea" id="RHEA:15889"/>
        <dbReference type="ChEBI" id="CHEBI:15377"/>
        <dbReference type="ChEBI" id="CHEBI:28938"/>
        <dbReference type="ChEBI" id="CHEBI:29985"/>
        <dbReference type="ChEBI" id="CHEBI:58359"/>
        <dbReference type="EC" id="3.5.1.2"/>
    </reaction>
</comment>
<evidence type="ECO:0000313" key="8">
    <source>
        <dbReference type="Proteomes" id="UP001597497"/>
    </source>
</evidence>
<organism evidence="7 8">
    <name type="scientific">Marinicrinis sediminis</name>
    <dbReference type="NCBI Taxonomy" id="1652465"/>
    <lineage>
        <taxon>Bacteria</taxon>
        <taxon>Bacillati</taxon>
        <taxon>Bacillota</taxon>
        <taxon>Bacilli</taxon>
        <taxon>Bacillales</taxon>
        <taxon>Paenibacillaceae</taxon>
    </lineage>
</organism>
<keyword evidence="8" id="KW-1185">Reference proteome</keyword>
<protein>
    <recommendedName>
        <fullName evidence="3 6">Glutaminase</fullName>
        <ecNumber evidence="3 6">3.5.1.2</ecNumber>
    </recommendedName>
</protein>
<dbReference type="Pfam" id="PF04960">
    <property type="entry name" value="Glutaminase"/>
    <property type="match status" value="1"/>
</dbReference>
<dbReference type="EMBL" id="JBHUMM010000007">
    <property type="protein sequence ID" value="MFD2670860.1"/>
    <property type="molecule type" value="Genomic_DNA"/>
</dbReference>
<dbReference type="NCBIfam" id="TIGR03814">
    <property type="entry name" value="Gln_ase"/>
    <property type="match status" value="1"/>
</dbReference>
<dbReference type="Gene3D" id="3.40.710.10">
    <property type="entry name" value="DD-peptidase/beta-lactamase superfamily"/>
    <property type="match status" value="1"/>
</dbReference>
<feature type="binding site" evidence="6">
    <location>
        <position position="115"/>
    </location>
    <ligand>
        <name>substrate</name>
    </ligand>
</feature>
<feature type="binding site" evidence="6">
    <location>
        <position position="243"/>
    </location>
    <ligand>
        <name>substrate</name>
    </ligand>
</feature>
<evidence type="ECO:0000313" key="7">
    <source>
        <dbReference type="EMBL" id="MFD2670860.1"/>
    </source>
</evidence>
<evidence type="ECO:0000256" key="2">
    <source>
        <dbReference type="ARBA" id="ARBA00011881"/>
    </source>
</evidence>
<dbReference type="InterPro" id="IPR015868">
    <property type="entry name" value="Glutaminase"/>
</dbReference>
<name>A0ABW5R8D4_9BACL</name>
<accession>A0ABW5R8D4</accession>
<reference evidence="8" key="1">
    <citation type="journal article" date="2019" name="Int. J. Syst. Evol. Microbiol.">
        <title>The Global Catalogue of Microorganisms (GCM) 10K type strain sequencing project: providing services to taxonomists for standard genome sequencing and annotation.</title>
        <authorList>
            <consortium name="The Broad Institute Genomics Platform"/>
            <consortium name="The Broad Institute Genome Sequencing Center for Infectious Disease"/>
            <person name="Wu L."/>
            <person name="Ma J."/>
        </authorList>
    </citation>
    <scope>NUCLEOTIDE SEQUENCE [LARGE SCALE GENOMIC DNA]</scope>
    <source>
        <strain evidence="8">KCTC 33676</strain>
    </source>
</reference>
<dbReference type="HAMAP" id="MF_00313">
    <property type="entry name" value="Glutaminase"/>
    <property type="match status" value="1"/>
</dbReference>
<comment type="similarity">
    <text evidence="1 6">Belongs to the glutaminase family.</text>
</comment>
<dbReference type="Proteomes" id="UP001597497">
    <property type="component" value="Unassembled WGS sequence"/>
</dbReference>
<feature type="binding site" evidence="6">
    <location>
        <position position="191"/>
    </location>
    <ligand>
        <name>substrate</name>
    </ligand>
</feature>
<proteinExistence type="inferred from homology"/>
<feature type="binding site" evidence="6">
    <location>
        <position position="160"/>
    </location>
    <ligand>
        <name>substrate</name>
    </ligand>
</feature>
<dbReference type="EC" id="3.5.1.2" evidence="3 6"/>